<sequence length="389" mass="44203">MAPGFTCLPYYPNYDRWAAKLSSKGSIDEALPHGFPCQLNSTLVWDGQNLPLGEHTSSDGTECVLQLTNSQLEEIDAALRHFQALERPLDQLSTETFPLPSLHPVLRAVSDNLHSGYGFTMIRGVPVDNYDTKENMIIYVGISSHIAAVRGRQNGYFNKSSEDVMITHITNYLRSKDDNRPLPAGHTDKEITFHTDIGDIVSLYALGIPAAGGESLLASTWKVYNEMAKTRPDLIRVLADNFPMPIGTNYSIQRPLLYYQPPKGGKPERVTIQFSRRTFSEIRPKPWPINLSDAQIEALDTLQFLSRRYAIPIQIEKGDMQFINNLCILHGRLPYEDDSTHCRHLLRQWLRDPENAWETPKTLQDRWDNLYSPELSNGPQFYPLEPPLH</sequence>
<proteinExistence type="predicted"/>
<gene>
    <name evidence="3" type="ORF">BDV29DRAFT_162751</name>
</gene>
<dbReference type="InterPro" id="IPR003819">
    <property type="entry name" value="TauD/TfdA-like"/>
</dbReference>
<evidence type="ECO:0000313" key="4">
    <source>
        <dbReference type="Proteomes" id="UP000326565"/>
    </source>
</evidence>
<dbReference type="GO" id="GO:0016491">
    <property type="term" value="F:oxidoreductase activity"/>
    <property type="evidence" value="ECO:0007669"/>
    <property type="project" value="UniProtKB-KW"/>
</dbReference>
<dbReference type="Pfam" id="PF02668">
    <property type="entry name" value="TauD"/>
    <property type="match status" value="1"/>
</dbReference>
<dbReference type="AlphaFoldDB" id="A0A5N5WK55"/>
<evidence type="ECO:0000259" key="2">
    <source>
        <dbReference type="Pfam" id="PF02668"/>
    </source>
</evidence>
<organism evidence="3 4">
    <name type="scientific">Aspergillus leporis</name>
    <dbReference type="NCBI Taxonomy" id="41062"/>
    <lineage>
        <taxon>Eukaryota</taxon>
        <taxon>Fungi</taxon>
        <taxon>Dikarya</taxon>
        <taxon>Ascomycota</taxon>
        <taxon>Pezizomycotina</taxon>
        <taxon>Eurotiomycetes</taxon>
        <taxon>Eurotiomycetidae</taxon>
        <taxon>Eurotiales</taxon>
        <taxon>Aspergillaceae</taxon>
        <taxon>Aspergillus</taxon>
        <taxon>Aspergillus subgen. Circumdati</taxon>
    </lineage>
</organism>
<dbReference type="InterPro" id="IPR050411">
    <property type="entry name" value="AlphaKG_dependent_hydroxylases"/>
</dbReference>
<dbReference type="Gene3D" id="3.60.130.10">
    <property type="entry name" value="Clavaminate synthase-like"/>
    <property type="match status" value="1"/>
</dbReference>
<dbReference type="Proteomes" id="UP000326565">
    <property type="component" value="Unassembled WGS sequence"/>
</dbReference>
<reference evidence="3 4" key="1">
    <citation type="submission" date="2019-04" db="EMBL/GenBank/DDBJ databases">
        <title>Friends and foes A comparative genomics study of 23 Aspergillus species from section Flavi.</title>
        <authorList>
            <consortium name="DOE Joint Genome Institute"/>
            <person name="Kjaerbolling I."/>
            <person name="Vesth T."/>
            <person name="Frisvad J.C."/>
            <person name="Nybo J.L."/>
            <person name="Theobald S."/>
            <person name="Kildgaard S."/>
            <person name="Isbrandt T."/>
            <person name="Kuo A."/>
            <person name="Sato A."/>
            <person name="Lyhne E.K."/>
            <person name="Kogle M.E."/>
            <person name="Wiebenga A."/>
            <person name="Kun R.S."/>
            <person name="Lubbers R.J."/>
            <person name="Makela M.R."/>
            <person name="Barry K."/>
            <person name="Chovatia M."/>
            <person name="Clum A."/>
            <person name="Daum C."/>
            <person name="Haridas S."/>
            <person name="He G."/>
            <person name="LaButti K."/>
            <person name="Lipzen A."/>
            <person name="Mondo S."/>
            <person name="Riley R."/>
            <person name="Salamov A."/>
            <person name="Simmons B.A."/>
            <person name="Magnuson J.K."/>
            <person name="Henrissat B."/>
            <person name="Mortensen U.H."/>
            <person name="Larsen T.O."/>
            <person name="Devries R.P."/>
            <person name="Grigoriev I.V."/>
            <person name="Machida M."/>
            <person name="Baker S.E."/>
            <person name="Andersen M.R."/>
        </authorList>
    </citation>
    <scope>NUCLEOTIDE SEQUENCE [LARGE SCALE GENOMIC DNA]</scope>
    <source>
        <strain evidence="3 4">CBS 151.66</strain>
    </source>
</reference>
<dbReference type="EMBL" id="ML732420">
    <property type="protein sequence ID" value="KAB8068047.1"/>
    <property type="molecule type" value="Genomic_DNA"/>
</dbReference>
<dbReference type="SUPFAM" id="SSF51197">
    <property type="entry name" value="Clavaminate synthase-like"/>
    <property type="match status" value="1"/>
</dbReference>
<accession>A0A5N5WK55</accession>
<keyword evidence="4" id="KW-1185">Reference proteome</keyword>
<dbReference type="PANTHER" id="PTHR10696">
    <property type="entry name" value="GAMMA-BUTYROBETAINE HYDROXYLASE-RELATED"/>
    <property type="match status" value="1"/>
</dbReference>
<dbReference type="InterPro" id="IPR042098">
    <property type="entry name" value="TauD-like_sf"/>
</dbReference>
<protein>
    <recommendedName>
        <fullName evidence="2">TauD/TfdA-like domain-containing protein</fullName>
    </recommendedName>
</protein>
<name>A0A5N5WK55_9EURO</name>
<keyword evidence="1" id="KW-0560">Oxidoreductase</keyword>
<dbReference type="OrthoDB" id="272271at2759"/>
<dbReference type="PANTHER" id="PTHR10696:SF54">
    <property type="entry name" value="FAMILY OXIDOREDUCTASE, PUTATIVE (AFU_ORTHOLOGUE AFUA_4G13850)-RELATED"/>
    <property type="match status" value="1"/>
</dbReference>
<feature type="domain" description="TauD/TfdA-like" evidence="2">
    <location>
        <begin position="87"/>
        <end position="349"/>
    </location>
</feature>
<evidence type="ECO:0000313" key="3">
    <source>
        <dbReference type="EMBL" id="KAB8068047.1"/>
    </source>
</evidence>
<evidence type="ECO:0000256" key="1">
    <source>
        <dbReference type="ARBA" id="ARBA00023002"/>
    </source>
</evidence>